<evidence type="ECO:0000256" key="1">
    <source>
        <dbReference type="SAM" id="MobiDB-lite"/>
    </source>
</evidence>
<evidence type="ECO:0000313" key="4">
    <source>
        <dbReference type="Proteomes" id="UP001059597"/>
    </source>
</evidence>
<dbReference type="Pfam" id="PF00551">
    <property type="entry name" value="Formyl_trans_N"/>
    <property type="match status" value="1"/>
</dbReference>
<dbReference type="PANTHER" id="PTHR11138">
    <property type="entry name" value="METHIONYL-TRNA FORMYLTRANSFERASE"/>
    <property type="match status" value="1"/>
</dbReference>
<dbReference type="InterPro" id="IPR036477">
    <property type="entry name" value="Formyl_transf_N_sf"/>
</dbReference>
<dbReference type="Proteomes" id="UP001059597">
    <property type="component" value="Chromosome"/>
</dbReference>
<proteinExistence type="predicted"/>
<keyword evidence="4" id="KW-1185">Reference proteome</keyword>
<name>A0ABN6QNQ7_STRNI</name>
<evidence type="ECO:0000259" key="2">
    <source>
        <dbReference type="Pfam" id="PF00551"/>
    </source>
</evidence>
<dbReference type="InterPro" id="IPR002376">
    <property type="entry name" value="Formyl_transf_N"/>
</dbReference>
<feature type="region of interest" description="Disordered" evidence="1">
    <location>
        <begin position="1"/>
        <end position="27"/>
    </location>
</feature>
<sequence>MTEGQLATETPPAHGRGRTGGLGVRPDNSHRLQVIAALRHPRPTKLNGMENGMRIGLLSFGPEEFATLHETCVEAGHAPLVYAYSRSLRPRTATDDEAARAARRITAALPEGVDLLLPGSSEGLGAALRGYHLDLVVCYGFSWRLPRSVLSIPRYGVINVHCSLLPKYRGPAPVLWAIRNGDAELGVTVHRMNEKFDAGPILAQQAGVPLPDDVTPGRLWDGLAPALRAVVRRALCRVRDPEAGEPQATAGVSYAGLMEPEFFRLDTTKPASEIHHQVRTCRFMGPQAAPVALIEGNRRRILRTSLTPADGWRLDCGDGPLWITASELVESNGREERND</sequence>
<dbReference type="SUPFAM" id="SSF53328">
    <property type="entry name" value="Formyltransferase"/>
    <property type="match status" value="1"/>
</dbReference>
<dbReference type="Gene3D" id="3.40.50.12230">
    <property type="match status" value="1"/>
</dbReference>
<feature type="domain" description="Formyl transferase N-terminal" evidence="2">
    <location>
        <begin position="121"/>
        <end position="207"/>
    </location>
</feature>
<evidence type="ECO:0000313" key="3">
    <source>
        <dbReference type="EMBL" id="BDM67843.1"/>
    </source>
</evidence>
<reference evidence="3" key="1">
    <citation type="submission" date="2022-06" db="EMBL/GenBank/DDBJ databases">
        <title>Complete genome sequence of Streptomyces nigrescens HEK616.</title>
        <authorList>
            <person name="Asamizu S."/>
            <person name="Onaka H."/>
        </authorList>
    </citation>
    <scope>NUCLEOTIDE SEQUENCE</scope>
    <source>
        <strain evidence="3">HEK616</strain>
    </source>
</reference>
<gene>
    <name evidence="3" type="ORF">HEK616_13300</name>
</gene>
<dbReference type="EMBL" id="AP026073">
    <property type="protein sequence ID" value="BDM67843.1"/>
    <property type="molecule type" value="Genomic_DNA"/>
</dbReference>
<dbReference type="PANTHER" id="PTHR11138:SF5">
    <property type="entry name" value="METHIONYL-TRNA FORMYLTRANSFERASE, MITOCHONDRIAL"/>
    <property type="match status" value="1"/>
</dbReference>
<protein>
    <recommendedName>
        <fullName evidence="2">Formyl transferase N-terminal domain-containing protein</fullName>
    </recommendedName>
</protein>
<organism evidence="3 4">
    <name type="scientific">Streptomyces nigrescens</name>
    <dbReference type="NCBI Taxonomy" id="1920"/>
    <lineage>
        <taxon>Bacteria</taxon>
        <taxon>Bacillati</taxon>
        <taxon>Actinomycetota</taxon>
        <taxon>Actinomycetes</taxon>
        <taxon>Kitasatosporales</taxon>
        <taxon>Streptomycetaceae</taxon>
        <taxon>Streptomyces</taxon>
    </lineage>
</organism>
<accession>A0ABN6QNQ7</accession>